<accession>A0A3A5K986</accession>
<evidence type="ECO:0000313" key="2">
    <source>
        <dbReference type="EMBL" id="RJT29268.1"/>
    </source>
</evidence>
<proteinExistence type="predicted"/>
<evidence type="ECO:0000256" key="1">
    <source>
        <dbReference type="SAM" id="SignalP"/>
    </source>
</evidence>
<dbReference type="Proteomes" id="UP000272706">
    <property type="component" value="Unassembled WGS sequence"/>
</dbReference>
<dbReference type="EMBL" id="QZWZ01000044">
    <property type="protein sequence ID" value="RJT29268.1"/>
    <property type="molecule type" value="Genomic_DNA"/>
</dbReference>
<keyword evidence="3" id="KW-1185">Reference proteome</keyword>
<feature type="signal peptide" evidence="1">
    <location>
        <begin position="1"/>
        <end position="22"/>
    </location>
</feature>
<feature type="chain" id="PRO_5017484002" evidence="1">
    <location>
        <begin position="23"/>
        <end position="91"/>
    </location>
</feature>
<reference evidence="2 3" key="1">
    <citation type="submission" date="2018-09" db="EMBL/GenBank/DDBJ databases">
        <title>Mesorhizobium carmichaelinearum sp. nov. isolated from Carmichaelinea spp. root nodules in New Zealand.</title>
        <authorList>
            <person name="De Meyer S.E."/>
        </authorList>
    </citation>
    <scope>NUCLEOTIDE SEQUENCE [LARGE SCALE GENOMIC DNA]</scope>
    <source>
        <strain evidence="2 3">ICMP19557</strain>
    </source>
</reference>
<keyword evidence="1" id="KW-0732">Signal</keyword>
<comment type="caution">
    <text evidence="2">The sequence shown here is derived from an EMBL/GenBank/DDBJ whole genome shotgun (WGS) entry which is preliminary data.</text>
</comment>
<evidence type="ECO:0000313" key="3">
    <source>
        <dbReference type="Proteomes" id="UP000272706"/>
    </source>
</evidence>
<organism evidence="2 3">
    <name type="scientific">Mesorhizobium waimense</name>
    <dbReference type="NCBI Taxonomy" id="1300307"/>
    <lineage>
        <taxon>Bacteria</taxon>
        <taxon>Pseudomonadati</taxon>
        <taxon>Pseudomonadota</taxon>
        <taxon>Alphaproteobacteria</taxon>
        <taxon>Hyphomicrobiales</taxon>
        <taxon>Phyllobacteriaceae</taxon>
        <taxon>Mesorhizobium</taxon>
    </lineage>
</organism>
<dbReference type="OrthoDB" id="8093117at2"/>
<dbReference type="RefSeq" id="WP_120018262.1">
    <property type="nucleotide sequence ID" value="NZ_QZWZ01000044.1"/>
</dbReference>
<name>A0A3A5K986_9HYPH</name>
<sequence length="91" mass="9694">MSIKMLCMGAMALSMVSGAALAGALDNPDKMTPFFTDSGMKTMKPEADFKAAWMAMSEEDRAGMSKECSDEGIAKEHNDFCAMTKKLGGAN</sequence>
<protein>
    <submittedName>
        <fullName evidence="2">Uncharacterized protein</fullName>
    </submittedName>
</protein>
<dbReference type="AlphaFoldDB" id="A0A3A5K986"/>
<gene>
    <name evidence="2" type="ORF">D3227_32455</name>
</gene>